<evidence type="ECO:0000313" key="3">
    <source>
        <dbReference type="Proteomes" id="UP000023464"/>
    </source>
</evidence>
<proteinExistence type="predicted"/>
<accession>A0A022PQC3</accession>
<sequence>MPNYRELLAQESPEMLKSELNKRESIKSMVALVFATLIFDEFLACLNLSGVTIGKEPALDEFRAW</sequence>
<dbReference type="EMBL" id="JFGV01000009">
    <property type="protein sequence ID" value="EYU16595.1"/>
    <property type="molecule type" value="Genomic_DNA"/>
</dbReference>
<keyword evidence="3" id="KW-1185">Reference proteome</keyword>
<evidence type="ECO:0000256" key="1">
    <source>
        <dbReference type="SAM" id="Phobius"/>
    </source>
</evidence>
<feature type="transmembrane region" description="Helical" evidence="1">
    <location>
        <begin position="30"/>
        <end position="53"/>
    </location>
</feature>
<name>A0A022PQC3_9GAMM</name>
<dbReference type="RefSeq" id="WP_036776362.1">
    <property type="nucleotide sequence ID" value="NZ_CAWLTM010000106.1"/>
</dbReference>
<keyword evidence="1" id="KW-0472">Membrane</keyword>
<keyword evidence="1" id="KW-1133">Transmembrane helix</keyword>
<evidence type="ECO:0000313" key="2">
    <source>
        <dbReference type="EMBL" id="EYU16595.1"/>
    </source>
</evidence>
<comment type="caution">
    <text evidence="2">The sequence shown here is derived from an EMBL/GenBank/DDBJ whole genome shotgun (WGS) entry which is preliminary data.</text>
</comment>
<organism evidence="2 3">
    <name type="scientific">Photorhabdus aegyptia</name>
    <dbReference type="NCBI Taxonomy" id="2805098"/>
    <lineage>
        <taxon>Bacteria</taxon>
        <taxon>Pseudomonadati</taxon>
        <taxon>Pseudomonadota</taxon>
        <taxon>Gammaproteobacteria</taxon>
        <taxon>Enterobacterales</taxon>
        <taxon>Morganellaceae</taxon>
        <taxon>Photorhabdus</taxon>
    </lineage>
</organism>
<reference evidence="2 3" key="1">
    <citation type="submission" date="2014-03" db="EMBL/GenBank/DDBJ databases">
        <title>Draft Genome of Photorhabdus luminescens BA1, an Egyptian Isolate.</title>
        <authorList>
            <person name="Ghazal S."/>
            <person name="Hurst S.G.IV."/>
            <person name="Morris K."/>
            <person name="Thomas K."/>
            <person name="Tisa L.S."/>
        </authorList>
    </citation>
    <scope>NUCLEOTIDE SEQUENCE [LARGE SCALE GENOMIC DNA]</scope>
    <source>
        <strain evidence="2 3">BA1</strain>
    </source>
</reference>
<dbReference type="Proteomes" id="UP000023464">
    <property type="component" value="Unassembled WGS sequence"/>
</dbReference>
<dbReference type="PATRIC" id="fig|1393736.3.peg.909"/>
<keyword evidence="1" id="KW-0812">Transmembrane</keyword>
<protein>
    <submittedName>
        <fullName evidence="2">Uncharacterized protein</fullName>
    </submittedName>
</protein>
<dbReference type="AlphaFoldDB" id="A0A022PQC3"/>
<gene>
    <name evidence="2" type="ORF">BA1DRAFT_00879</name>
</gene>